<sequence length="345" mass="37752">MHHNESRYLEKISALKNDYLPSAYRILGGVVVALVLVTAAILWFTPWIQTAYGTGYVDSLDPSERTQAISALVSGQIKQWHVKEGMPVEKGQPIVTLIDVDEELVTKLQGQLDAAQAVHAANQSAVANARNNLTRQQALLEQGVASTKTVEAAQIKLQELIAKAAKSQSDINKASVALSRQRTQTKVAPADGVIVKLKSGGPSTYVKAGEVLGEFIPQVVRRTVRVTVSGMDAPLIEKGRKARLQFEGWPVFQFSGWPDAAIGTFGGEVIYVEPVADNTGNFTVWIAPDENGTPWPQEQVVRYGSRVKAWILLEEVRLGYELWRQLNNFPPKPVVAKDSTQGTSK</sequence>
<dbReference type="KEGG" id="salk:FBQ74_03890"/>
<dbReference type="EMBL" id="CP039852">
    <property type="protein sequence ID" value="QCZ92665.1"/>
    <property type="molecule type" value="Genomic_DNA"/>
</dbReference>
<dbReference type="PANTHER" id="PTHR30469">
    <property type="entry name" value="MULTIDRUG RESISTANCE PROTEIN MDTA"/>
    <property type="match status" value="1"/>
</dbReference>
<dbReference type="GO" id="GO:1990281">
    <property type="term" value="C:efflux pump complex"/>
    <property type="evidence" value="ECO:0007669"/>
    <property type="project" value="TreeGrafter"/>
</dbReference>
<keyword evidence="1" id="KW-0472">Membrane</keyword>
<evidence type="ECO:0000313" key="3">
    <source>
        <dbReference type="Proteomes" id="UP000304912"/>
    </source>
</evidence>
<name>A0A5B7YB20_9ALTE</name>
<dbReference type="SUPFAM" id="SSF111369">
    <property type="entry name" value="HlyD-like secretion proteins"/>
    <property type="match status" value="1"/>
</dbReference>
<dbReference type="RefSeq" id="WP_139755414.1">
    <property type="nucleotide sequence ID" value="NZ_CP039852.1"/>
</dbReference>
<keyword evidence="1" id="KW-1133">Transmembrane helix</keyword>
<dbReference type="GO" id="GO:0015562">
    <property type="term" value="F:efflux transmembrane transporter activity"/>
    <property type="evidence" value="ECO:0007669"/>
    <property type="project" value="TreeGrafter"/>
</dbReference>
<dbReference type="Gene3D" id="1.10.287.470">
    <property type="entry name" value="Helix hairpin bin"/>
    <property type="match status" value="1"/>
</dbReference>
<feature type="transmembrane region" description="Helical" evidence="1">
    <location>
        <begin position="23"/>
        <end position="44"/>
    </location>
</feature>
<dbReference type="Gene3D" id="2.40.50.100">
    <property type="match status" value="1"/>
</dbReference>
<reference evidence="2 3" key="1">
    <citation type="submission" date="2019-04" db="EMBL/GenBank/DDBJ databases">
        <title>Salinimonas iocasae sp. nov., a halophilic bacterium isolated from the outer tube casing of tubeworms in Okinawa Trough.</title>
        <authorList>
            <person name="Zhang H."/>
            <person name="Wang H."/>
            <person name="Li C."/>
        </authorList>
    </citation>
    <scope>NUCLEOTIDE SEQUENCE [LARGE SCALE GENOMIC DNA]</scope>
    <source>
        <strain evidence="2 3">KX18D6</strain>
    </source>
</reference>
<dbReference type="Proteomes" id="UP000304912">
    <property type="component" value="Chromosome"/>
</dbReference>
<protein>
    <submittedName>
        <fullName evidence="2">HlyD family efflux transporter periplasmic adaptor subunit</fullName>
    </submittedName>
</protein>
<keyword evidence="1" id="KW-0812">Transmembrane</keyword>
<gene>
    <name evidence="2" type="ORF">FBQ74_03890</name>
</gene>
<accession>A0A5B7YB20</accession>
<keyword evidence="3" id="KW-1185">Reference proteome</keyword>
<proteinExistence type="predicted"/>
<dbReference type="AlphaFoldDB" id="A0A5B7YB20"/>
<dbReference type="OrthoDB" id="9760528at2"/>
<evidence type="ECO:0000313" key="2">
    <source>
        <dbReference type="EMBL" id="QCZ92665.1"/>
    </source>
</evidence>
<organism evidence="2 3">
    <name type="scientific">Salinimonas iocasae</name>
    <dbReference type="NCBI Taxonomy" id="2572577"/>
    <lineage>
        <taxon>Bacteria</taxon>
        <taxon>Pseudomonadati</taxon>
        <taxon>Pseudomonadota</taxon>
        <taxon>Gammaproteobacteria</taxon>
        <taxon>Alteromonadales</taxon>
        <taxon>Alteromonadaceae</taxon>
        <taxon>Alteromonas/Salinimonas group</taxon>
        <taxon>Salinimonas</taxon>
    </lineage>
</organism>
<evidence type="ECO:0000256" key="1">
    <source>
        <dbReference type="SAM" id="Phobius"/>
    </source>
</evidence>